<protein>
    <submittedName>
        <fullName evidence="1">Uncharacterized protein</fullName>
    </submittedName>
</protein>
<dbReference type="EMBL" id="JABBXH010000003">
    <property type="protein sequence ID" value="NMP31692.1"/>
    <property type="molecule type" value="Genomic_DNA"/>
</dbReference>
<evidence type="ECO:0000313" key="2">
    <source>
        <dbReference type="Proteomes" id="UP000568664"/>
    </source>
</evidence>
<comment type="caution">
    <text evidence="1">The sequence shown here is derived from an EMBL/GenBank/DDBJ whole genome shotgun (WGS) entry which is preliminary data.</text>
</comment>
<dbReference type="Proteomes" id="UP000568664">
    <property type="component" value="Unassembled WGS sequence"/>
</dbReference>
<keyword evidence="2" id="KW-1185">Reference proteome</keyword>
<dbReference type="RefSeq" id="WP_169075040.1">
    <property type="nucleotide sequence ID" value="NZ_JABBXH010000003.1"/>
</dbReference>
<gene>
    <name evidence="1" type="ORF">HII17_08970</name>
</gene>
<accession>A0A7Y0LCQ2</accession>
<name>A0A7Y0LCQ2_9GAMM</name>
<proteinExistence type="predicted"/>
<evidence type="ECO:0000313" key="1">
    <source>
        <dbReference type="EMBL" id="NMP31692.1"/>
    </source>
</evidence>
<sequence>MELLKLGRIDYIIFGLESGEIPDEIAQYTQTSFLYLLGTYHYVNSRHEGIFPQLEKAIVHNLALEKKNN</sequence>
<reference evidence="1 2" key="1">
    <citation type="submission" date="2020-04" db="EMBL/GenBank/DDBJ databases">
        <title>Thalassotalea sp. M1531, isolated from the surface of marine red alga.</title>
        <authorList>
            <person name="Pang L."/>
            <person name="Lu D.-C."/>
        </authorList>
    </citation>
    <scope>NUCLEOTIDE SEQUENCE [LARGE SCALE GENOMIC DNA]</scope>
    <source>
        <strain evidence="1 2">M1531</strain>
    </source>
</reference>
<organism evidence="1 2">
    <name type="scientific">Thalassotalea algicola</name>
    <dbReference type="NCBI Taxonomy" id="2716224"/>
    <lineage>
        <taxon>Bacteria</taxon>
        <taxon>Pseudomonadati</taxon>
        <taxon>Pseudomonadota</taxon>
        <taxon>Gammaproteobacteria</taxon>
        <taxon>Alteromonadales</taxon>
        <taxon>Colwelliaceae</taxon>
        <taxon>Thalassotalea</taxon>
    </lineage>
</organism>
<dbReference type="AlphaFoldDB" id="A0A7Y0LCQ2"/>